<evidence type="ECO:0008006" key="3">
    <source>
        <dbReference type="Google" id="ProtNLM"/>
    </source>
</evidence>
<dbReference type="InterPro" id="IPR008727">
    <property type="entry name" value="PAAR_motif"/>
</dbReference>
<evidence type="ECO:0000313" key="2">
    <source>
        <dbReference type="Proteomes" id="UP001054892"/>
    </source>
</evidence>
<dbReference type="RefSeq" id="WP_236208445.1">
    <property type="nucleotide sequence ID" value="NZ_BQIM01000055.1"/>
</dbReference>
<reference evidence="1 2" key="1">
    <citation type="submission" date="2021-12" db="EMBL/GenBank/DDBJ databases">
        <title>Characterization of novel class B3 metallo-beta-lactamase from novel Pseudomonas species.</title>
        <authorList>
            <person name="Yamada K."/>
            <person name="Aoki K."/>
            <person name="Ishii Y."/>
        </authorList>
    </citation>
    <scope>NUCLEOTIDE SEQUENCE [LARGE SCALE GENOMIC DNA]</scope>
    <source>
        <strain evidence="1 2">TUM20286</strain>
    </source>
</reference>
<dbReference type="Proteomes" id="UP001054892">
    <property type="component" value="Unassembled WGS sequence"/>
</dbReference>
<dbReference type="Gene3D" id="2.60.200.60">
    <property type="match status" value="1"/>
</dbReference>
<sequence length="96" mass="9457">MPAVTRLGDLCTGHGAFPPRPSTSASPNVFVNGIAVHRKGDSWATHCDPAPSCHASALADGSATVFVNGQPLGRVGDPVGCGSAVAQGSSNVFAGG</sequence>
<gene>
    <name evidence="1" type="ORF">TUM20286_28070</name>
</gene>
<proteinExistence type="predicted"/>
<dbReference type="Pfam" id="PF05488">
    <property type="entry name" value="PAAR_motif"/>
    <property type="match status" value="1"/>
</dbReference>
<dbReference type="EMBL" id="BQKM01000005">
    <property type="protein sequence ID" value="GJN53055.1"/>
    <property type="molecule type" value="Genomic_DNA"/>
</dbReference>
<keyword evidence="2" id="KW-1185">Reference proteome</keyword>
<organism evidence="1 2">
    <name type="scientific">Pseudomonas tohonis</name>
    <dbReference type="NCBI Taxonomy" id="2725477"/>
    <lineage>
        <taxon>Bacteria</taxon>
        <taxon>Pseudomonadati</taxon>
        <taxon>Pseudomonadota</taxon>
        <taxon>Gammaproteobacteria</taxon>
        <taxon>Pseudomonadales</taxon>
        <taxon>Pseudomonadaceae</taxon>
        <taxon>Pseudomonas</taxon>
    </lineage>
</organism>
<dbReference type="CDD" id="cd14737">
    <property type="entry name" value="PAAR_1"/>
    <property type="match status" value="1"/>
</dbReference>
<protein>
    <recommendedName>
        <fullName evidence="3">PaaR repeat-containing protein</fullName>
    </recommendedName>
</protein>
<accession>A0ABQ4W0S5</accession>
<name>A0ABQ4W0S5_9PSED</name>
<comment type="caution">
    <text evidence="1">The sequence shown here is derived from an EMBL/GenBank/DDBJ whole genome shotgun (WGS) entry which is preliminary data.</text>
</comment>
<evidence type="ECO:0000313" key="1">
    <source>
        <dbReference type="EMBL" id="GJN53055.1"/>
    </source>
</evidence>